<dbReference type="InterPro" id="IPR044839">
    <property type="entry name" value="NDR1-like"/>
</dbReference>
<keyword evidence="3" id="KW-1133">Transmembrane helix</keyword>
<dbReference type="PANTHER" id="PTHR31234:SF4">
    <property type="entry name" value="EXPRESSED PROTEIN"/>
    <property type="match status" value="1"/>
</dbReference>
<evidence type="ECO:0000256" key="5">
    <source>
        <dbReference type="SAM" id="MobiDB-lite"/>
    </source>
</evidence>
<keyword evidence="4" id="KW-0472">Membrane</keyword>
<name>A0ABR0P7C0_GOSAR</name>
<protein>
    <recommendedName>
        <fullName evidence="6">Late embryogenesis abundant protein LEA-2 subgroup domain-containing protein</fullName>
    </recommendedName>
</protein>
<feature type="compositionally biased region" description="Polar residues" evidence="5">
    <location>
        <begin position="1"/>
        <end position="15"/>
    </location>
</feature>
<feature type="compositionally biased region" description="Low complexity" evidence="5">
    <location>
        <begin position="16"/>
        <end position="28"/>
    </location>
</feature>
<evidence type="ECO:0000256" key="2">
    <source>
        <dbReference type="ARBA" id="ARBA00022692"/>
    </source>
</evidence>
<evidence type="ECO:0000259" key="6">
    <source>
        <dbReference type="Pfam" id="PF03168"/>
    </source>
</evidence>
<dbReference type="Pfam" id="PF03168">
    <property type="entry name" value="LEA_2"/>
    <property type="match status" value="1"/>
</dbReference>
<dbReference type="Proteomes" id="UP001358586">
    <property type="component" value="Chromosome 7"/>
</dbReference>
<evidence type="ECO:0000256" key="1">
    <source>
        <dbReference type="ARBA" id="ARBA00004167"/>
    </source>
</evidence>
<comment type="caution">
    <text evidence="7">The sequence shown here is derived from an EMBL/GenBank/DDBJ whole genome shotgun (WGS) entry which is preliminary data.</text>
</comment>
<organism evidence="7 8">
    <name type="scientific">Gossypium arboreum</name>
    <name type="common">Tree cotton</name>
    <name type="synonym">Gossypium nanking</name>
    <dbReference type="NCBI Taxonomy" id="29729"/>
    <lineage>
        <taxon>Eukaryota</taxon>
        <taxon>Viridiplantae</taxon>
        <taxon>Streptophyta</taxon>
        <taxon>Embryophyta</taxon>
        <taxon>Tracheophyta</taxon>
        <taxon>Spermatophyta</taxon>
        <taxon>Magnoliopsida</taxon>
        <taxon>eudicotyledons</taxon>
        <taxon>Gunneridae</taxon>
        <taxon>Pentapetalae</taxon>
        <taxon>rosids</taxon>
        <taxon>malvids</taxon>
        <taxon>Malvales</taxon>
        <taxon>Malvaceae</taxon>
        <taxon>Malvoideae</taxon>
        <taxon>Gossypium</taxon>
    </lineage>
</organism>
<evidence type="ECO:0000256" key="3">
    <source>
        <dbReference type="ARBA" id="ARBA00022989"/>
    </source>
</evidence>
<dbReference type="EMBL" id="JARKNE010000007">
    <property type="protein sequence ID" value="KAK5817140.1"/>
    <property type="molecule type" value="Genomic_DNA"/>
</dbReference>
<proteinExistence type="predicted"/>
<keyword evidence="2" id="KW-0812">Transmembrane</keyword>
<feature type="region of interest" description="Disordered" evidence="5">
    <location>
        <begin position="56"/>
        <end position="89"/>
    </location>
</feature>
<feature type="domain" description="Late embryogenesis abundant protein LEA-2 subgroup" evidence="6">
    <location>
        <begin position="93"/>
        <end position="186"/>
    </location>
</feature>
<feature type="region of interest" description="Disordered" evidence="5">
    <location>
        <begin position="1"/>
        <end position="31"/>
    </location>
</feature>
<accession>A0ABR0P7C0</accession>
<keyword evidence="8" id="KW-1185">Reference proteome</keyword>
<sequence length="291" mass="31713">MASHENITVITSPKGNNSEAAASAAANSPKGGQCLCSPTTHQGSFRCRFHRSSSSSWMMKRSKSMPTNNTSMVSLSPKKRQPGTPKNPPPGFLAASNRDFFSLDYEKLVVSVGYRGKEFGVVNSEGGRVRARGRSYVNATLDLNGFEVVHDVIYLIEDWAKGVIPFDTTTKVNGVLGLCFLKIPLKAKVACEVSVNTRNQTIIRQDCHAQTIPQHRLGIVLVQSFFADESATPHVLRMVVPTSNDPGCFVGEQRHCFIELVSLATLVLGPGAVINARKNNHFRCTPKPRSA</sequence>
<dbReference type="PANTHER" id="PTHR31234">
    <property type="entry name" value="LATE EMBRYOGENESIS ABUNDANT (LEA) HYDROXYPROLINE-RICH GLYCOPROTEIN FAMILY"/>
    <property type="match status" value="1"/>
</dbReference>
<gene>
    <name evidence="7" type="ORF">PVK06_022063</name>
</gene>
<dbReference type="InterPro" id="IPR004864">
    <property type="entry name" value="LEA_2"/>
</dbReference>
<comment type="subcellular location">
    <subcellularLocation>
        <location evidence="1">Membrane</location>
        <topology evidence="1">Single-pass membrane protein</topology>
    </subcellularLocation>
</comment>
<reference evidence="7 8" key="1">
    <citation type="submission" date="2023-03" db="EMBL/GenBank/DDBJ databases">
        <title>WGS of Gossypium arboreum.</title>
        <authorList>
            <person name="Yu D."/>
        </authorList>
    </citation>
    <scope>NUCLEOTIDE SEQUENCE [LARGE SCALE GENOMIC DNA]</scope>
    <source>
        <tissue evidence="7">Leaf</tissue>
    </source>
</reference>
<evidence type="ECO:0000313" key="7">
    <source>
        <dbReference type="EMBL" id="KAK5817140.1"/>
    </source>
</evidence>
<evidence type="ECO:0000256" key="4">
    <source>
        <dbReference type="ARBA" id="ARBA00023136"/>
    </source>
</evidence>
<evidence type="ECO:0000313" key="8">
    <source>
        <dbReference type="Proteomes" id="UP001358586"/>
    </source>
</evidence>